<dbReference type="InterPro" id="IPR055598">
    <property type="entry name" value="DUF7174"/>
</dbReference>
<evidence type="ECO:0000313" key="2">
    <source>
        <dbReference type="Proteomes" id="UP000011255"/>
    </source>
</evidence>
<dbReference type="Proteomes" id="UP000011255">
    <property type="component" value="Segment"/>
</dbReference>
<proteinExistence type="predicted"/>
<keyword evidence="2" id="KW-1185">Reference proteome</keyword>
<name>L7TK55_9CAUD</name>
<accession>L7TK55</accession>
<sequence>MSGDELKGAVAMINAYQEMIKETK</sequence>
<dbReference type="Pfam" id="PF23796">
    <property type="entry name" value="DUF7174"/>
    <property type="match status" value="1"/>
</dbReference>
<evidence type="ECO:0000313" key="1">
    <source>
        <dbReference type="EMBL" id="AGC35364.1"/>
    </source>
</evidence>
<organism evidence="1 2">
    <name type="scientific">Enterobacteria phage phiJLA23</name>
    <dbReference type="NCBI Taxonomy" id="1273706"/>
    <lineage>
        <taxon>Viruses</taxon>
        <taxon>Duplodnaviria</taxon>
        <taxon>Heunggongvirae</taxon>
        <taxon>Uroviricota</taxon>
        <taxon>Caudoviricetes</taxon>
        <taxon>Drexlerviridae</taxon>
        <taxon>Rogunavirinae</taxon>
        <taxon>Rogunavirus</taxon>
        <taxon>Rogunavirus JLA23</taxon>
    </lineage>
</organism>
<gene>
    <name evidence="1" type="ORF">JLA_34</name>
</gene>
<reference evidence="1 2" key="1">
    <citation type="journal article" date="2013" name="Genome Announc.">
        <title>Complete Genome Sequence of Escherichia coli O157:H7 Bacteriophage phiJLA23 Isolated in Mexico.</title>
        <authorList>
            <person name="Amarillas L."/>
            <person name="Chaidez C."/>
            <person name="Lugo Y."/>
            <person name="Leon-Felix J."/>
        </authorList>
    </citation>
    <scope>NUCLEOTIDE SEQUENCE [LARGE SCALE GENOMIC DNA]</scope>
</reference>
<dbReference type="EMBL" id="KC333879">
    <property type="protein sequence ID" value="AGC35364.1"/>
    <property type="molecule type" value="Genomic_DNA"/>
</dbReference>
<protein>
    <submittedName>
        <fullName evidence="1">Uncharacterized protein</fullName>
    </submittedName>
</protein>